<gene>
    <name evidence="1" type="ORF">NPIL_167331</name>
</gene>
<name>A0A8X6T509_NEPPI</name>
<accession>A0A8X6T509</accession>
<comment type="caution">
    <text evidence="1">The sequence shown here is derived from an EMBL/GenBank/DDBJ whole genome shotgun (WGS) entry which is preliminary data.</text>
</comment>
<organism evidence="1 2">
    <name type="scientific">Nephila pilipes</name>
    <name type="common">Giant wood spider</name>
    <name type="synonym">Nephila maculata</name>
    <dbReference type="NCBI Taxonomy" id="299642"/>
    <lineage>
        <taxon>Eukaryota</taxon>
        <taxon>Metazoa</taxon>
        <taxon>Ecdysozoa</taxon>
        <taxon>Arthropoda</taxon>
        <taxon>Chelicerata</taxon>
        <taxon>Arachnida</taxon>
        <taxon>Araneae</taxon>
        <taxon>Araneomorphae</taxon>
        <taxon>Entelegynae</taxon>
        <taxon>Araneoidea</taxon>
        <taxon>Nephilidae</taxon>
        <taxon>Nephila</taxon>
    </lineage>
</organism>
<dbReference type="AlphaFoldDB" id="A0A8X6T509"/>
<sequence>MMEEPVNPHHTVTLREFRGFSVYTHGFDIAHMRRMLRIEDGGKHKRRPAFRALLVPTVDSDSNVFISAETLVFALDLVFRTLHDPREIQYPQIAEQAL</sequence>
<proteinExistence type="predicted"/>
<dbReference type="Proteomes" id="UP000887013">
    <property type="component" value="Unassembled WGS sequence"/>
</dbReference>
<reference evidence="1" key="1">
    <citation type="submission" date="2020-08" db="EMBL/GenBank/DDBJ databases">
        <title>Multicomponent nature underlies the extraordinary mechanical properties of spider dragline silk.</title>
        <authorList>
            <person name="Kono N."/>
            <person name="Nakamura H."/>
            <person name="Mori M."/>
            <person name="Yoshida Y."/>
            <person name="Ohtoshi R."/>
            <person name="Malay A.D."/>
            <person name="Moran D.A.P."/>
            <person name="Tomita M."/>
            <person name="Numata K."/>
            <person name="Arakawa K."/>
        </authorList>
    </citation>
    <scope>NUCLEOTIDE SEQUENCE</scope>
</reference>
<dbReference type="OrthoDB" id="10579163at2759"/>
<protein>
    <submittedName>
        <fullName evidence="1">Uncharacterized protein</fullName>
    </submittedName>
</protein>
<keyword evidence="2" id="KW-1185">Reference proteome</keyword>
<evidence type="ECO:0000313" key="2">
    <source>
        <dbReference type="Proteomes" id="UP000887013"/>
    </source>
</evidence>
<evidence type="ECO:0000313" key="1">
    <source>
        <dbReference type="EMBL" id="GFS73941.1"/>
    </source>
</evidence>
<dbReference type="EMBL" id="BMAW01096260">
    <property type="protein sequence ID" value="GFS73941.1"/>
    <property type="molecule type" value="Genomic_DNA"/>
</dbReference>